<dbReference type="EMBL" id="MLAK01000593">
    <property type="protein sequence ID" value="OHT11159.1"/>
    <property type="molecule type" value="Genomic_DNA"/>
</dbReference>
<evidence type="ECO:0000313" key="1">
    <source>
        <dbReference type="EMBL" id="OHT11159.1"/>
    </source>
</evidence>
<sequence>MNGENPFEQLRQLVLNLQSSEEANDQLIEAISLISEINHLYINISLKRDKVMTQLLETAERAKEKQVMCEELLHTCQLRADSNRSIIPNKVDIKDIKLPSIEEFQQQTGITDEELSRMTENEILYKRMDHEISKIPQIKEEFTLANSTRCELTEQLDKARKRYSPIISKMQKIYDEISGYIKKDNT</sequence>
<organism evidence="1 2">
    <name type="scientific">Tritrichomonas foetus</name>
    <dbReference type="NCBI Taxonomy" id="1144522"/>
    <lineage>
        <taxon>Eukaryota</taxon>
        <taxon>Metamonada</taxon>
        <taxon>Parabasalia</taxon>
        <taxon>Tritrichomonadida</taxon>
        <taxon>Tritrichomonadidae</taxon>
        <taxon>Tritrichomonas</taxon>
    </lineage>
</organism>
<proteinExistence type="predicted"/>
<dbReference type="RefSeq" id="XP_068364295.1">
    <property type="nucleotide sequence ID" value="XM_068489884.1"/>
</dbReference>
<accession>A0A1J4KII4</accession>
<keyword evidence="2" id="KW-1185">Reference proteome</keyword>
<name>A0A1J4KII4_9EUKA</name>
<gene>
    <name evidence="1" type="ORF">TRFO_01060</name>
</gene>
<dbReference type="GeneID" id="94824588"/>
<reference evidence="1" key="1">
    <citation type="submission" date="2016-10" db="EMBL/GenBank/DDBJ databases">
        <authorList>
            <person name="Benchimol M."/>
            <person name="Almeida L.G."/>
            <person name="Vasconcelos A.T."/>
            <person name="Perreira-Neves A."/>
            <person name="Rosa I.A."/>
            <person name="Tasca T."/>
            <person name="Bogo M.R."/>
            <person name="de Souza W."/>
        </authorList>
    </citation>
    <scope>NUCLEOTIDE SEQUENCE [LARGE SCALE GENOMIC DNA]</scope>
    <source>
        <strain evidence="1">K</strain>
    </source>
</reference>
<evidence type="ECO:0000313" key="2">
    <source>
        <dbReference type="Proteomes" id="UP000179807"/>
    </source>
</evidence>
<dbReference type="VEuPathDB" id="TrichDB:TRFO_01060"/>
<dbReference type="Proteomes" id="UP000179807">
    <property type="component" value="Unassembled WGS sequence"/>
</dbReference>
<comment type="caution">
    <text evidence="1">The sequence shown here is derived from an EMBL/GenBank/DDBJ whole genome shotgun (WGS) entry which is preliminary data.</text>
</comment>
<dbReference type="AlphaFoldDB" id="A0A1J4KII4"/>
<protein>
    <submittedName>
        <fullName evidence="1">Uncharacterized protein</fullName>
    </submittedName>
</protein>
<dbReference type="OrthoDB" id="10563365at2759"/>